<protein>
    <submittedName>
        <fullName evidence="2">Transposase IS200 like protein</fullName>
    </submittedName>
</protein>
<proteinExistence type="predicted"/>
<dbReference type="Pfam" id="PF01797">
    <property type="entry name" value="Y1_Tnp"/>
    <property type="match status" value="1"/>
</dbReference>
<evidence type="ECO:0000313" key="2">
    <source>
        <dbReference type="EMBL" id="BBB90502.1"/>
    </source>
</evidence>
<evidence type="ECO:0000313" key="3">
    <source>
        <dbReference type="Proteomes" id="UP000276437"/>
    </source>
</evidence>
<organism evidence="2 3">
    <name type="scientific">Methylomusa anaerophila</name>
    <dbReference type="NCBI Taxonomy" id="1930071"/>
    <lineage>
        <taxon>Bacteria</taxon>
        <taxon>Bacillati</taxon>
        <taxon>Bacillota</taxon>
        <taxon>Negativicutes</taxon>
        <taxon>Selenomonadales</taxon>
        <taxon>Sporomusaceae</taxon>
        <taxon>Methylomusa</taxon>
    </lineage>
</organism>
<dbReference type="PANTHER" id="PTHR34322">
    <property type="entry name" value="TRANSPOSASE, Y1_TNP DOMAIN-CONTAINING"/>
    <property type="match status" value="1"/>
</dbReference>
<dbReference type="SUPFAM" id="SSF143422">
    <property type="entry name" value="Transposase IS200-like"/>
    <property type="match status" value="1"/>
</dbReference>
<gene>
    <name evidence="2" type="ORF">MAMMFC1_01153</name>
</gene>
<keyword evidence="3" id="KW-1185">Reference proteome</keyword>
<dbReference type="Proteomes" id="UP000276437">
    <property type="component" value="Chromosome"/>
</dbReference>
<evidence type="ECO:0000259" key="1">
    <source>
        <dbReference type="SMART" id="SM01321"/>
    </source>
</evidence>
<dbReference type="PANTHER" id="PTHR34322:SF2">
    <property type="entry name" value="TRANSPOSASE IS200-LIKE DOMAIN-CONTAINING PROTEIN"/>
    <property type="match status" value="1"/>
</dbReference>
<dbReference type="RefSeq" id="WP_126307257.1">
    <property type="nucleotide sequence ID" value="NZ_AP018449.1"/>
</dbReference>
<name>A0A348AHF4_9FIRM</name>
<dbReference type="SMART" id="SM01321">
    <property type="entry name" value="Y1_Tnp"/>
    <property type="match status" value="1"/>
</dbReference>
<dbReference type="AlphaFoldDB" id="A0A348AHF4"/>
<dbReference type="KEGG" id="mana:MAMMFC1_01153"/>
<sequence length="262" mass="30900">MPRAARLRSKTGIYHVMLRGNERKNIFIDDEDKAKFLELLLRKKDGGNYLLYAFCLMDNHVHLVIKENRLNISDLMRSVGTAYAYFFNQKYQRVGHVFQDRYKSENIEEESYLLSVIRYIHQNPANAGVSSLETYPWSSYRYYISRNLSILPEVQEILELFSRDMAAAAADFQDFHHSEDLNNKYLDIDSGRLPMNQEEVGGYIEKYLRDHNLTKQDIQRREYIAERNQLLRCLARDSGWSMRKIADITGINREVVRKALKQ</sequence>
<dbReference type="GO" id="GO:0004803">
    <property type="term" value="F:transposase activity"/>
    <property type="evidence" value="ECO:0007669"/>
    <property type="project" value="InterPro"/>
</dbReference>
<reference evidence="2 3" key="1">
    <citation type="journal article" date="2018" name="Int. J. Syst. Evol. Microbiol.">
        <title>Methylomusa anaerophila gen. nov., sp. nov., an anaerobic methanol-utilizing bacterium isolated from a microbial fuel cell.</title>
        <authorList>
            <person name="Amano N."/>
            <person name="Yamamuro A."/>
            <person name="Miyahara M."/>
            <person name="Kouzuma A."/>
            <person name="Abe T."/>
            <person name="Watanabe K."/>
        </authorList>
    </citation>
    <scope>NUCLEOTIDE SEQUENCE [LARGE SCALE GENOMIC DNA]</scope>
    <source>
        <strain evidence="2 3">MMFC1</strain>
    </source>
</reference>
<dbReference type="EMBL" id="AP018449">
    <property type="protein sequence ID" value="BBB90502.1"/>
    <property type="molecule type" value="Genomic_DNA"/>
</dbReference>
<dbReference type="InterPro" id="IPR036515">
    <property type="entry name" value="Transposase_17_sf"/>
</dbReference>
<dbReference type="InterPro" id="IPR002686">
    <property type="entry name" value="Transposase_17"/>
</dbReference>
<dbReference type="Gene3D" id="3.30.70.1290">
    <property type="entry name" value="Transposase IS200-like"/>
    <property type="match status" value="1"/>
</dbReference>
<dbReference type="OrthoDB" id="9788881at2"/>
<dbReference type="GO" id="GO:0003677">
    <property type="term" value="F:DNA binding"/>
    <property type="evidence" value="ECO:0007669"/>
    <property type="project" value="InterPro"/>
</dbReference>
<accession>A0A348AHF4</accession>
<dbReference type="GO" id="GO:0006313">
    <property type="term" value="P:DNA transposition"/>
    <property type="evidence" value="ECO:0007669"/>
    <property type="project" value="InterPro"/>
</dbReference>
<feature type="domain" description="Transposase IS200-like" evidence="1">
    <location>
        <begin position="9"/>
        <end position="123"/>
    </location>
</feature>